<dbReference type="InterPro" id="IPR007130">
    <property type="entry name" value="DAGAT"/>
</dbReference>
<sequence>MFEAREDAEVFYIGKRTGAFRLALEHGSIMLAGFCCGAQEVMSAWYDGYGVLKGVSRTLRMSLLWPYGRWFLPIPRRVALILVYAPPVECEQADAPTEEQVFDLRDRFLDAVQESFDVGKQIYPGWEKRRLIIKTD</sequence>
<gene>
    <name evidence="11" type="ORF">PPAR1163_LOCUS1301</name>
</gene>
<comment type="similarity">
    <text evidence="2">Belongs to the diacylglycerol acyltransferase family.</text>
</comment>
<comment type="subcellular location">
    <subcellularLocation>
        <location evidence="1">Endoplasmic reticulum membrane</location>
        <topology evidence="1">Multi-pass membrane protein</topology>
    </subcellularLocation>
</comment>
<evidence type="ECO:0008006" key="12">
    <source>
        <dbReference type="Google" id="ProtNLM"/>
    </source>
</evidence>
<keyword evidence="4" id="KW-0808">Transferase</keyword>
<keyword evidence="7" id="KW-1133">Transmembrane helix</keyword>
<dbReference type="GO" id="GO:0008374">
    <property type="term" value="F:O-acyltransferase activity"/>
    <property type="evidence" value="ECO:0007669"/>
    <property type="project" value="InterPro"/>
</dbReference>
<evidence type="ECO:0000256" key="2">
    <source>
        <dbReference type="ARBA" id="ARBA00005420"/>
    </source>
</evidence>
<name>A0A7S1TPI4_9STRA</name>
<evidence type="ECO:0000256" key="6">
    <source>
        <dbReference type="ARBA" id="ARBA00022824"/>
    </source>
</evidence>
<dbReference type="EMBL" id="HBGJ01001938">
    <property type="protein sequence ID" value="CAD9242957.1"/>
    <property type="molecule type" value="Transcribed_RNA"/>
</dbReference>
<keyword evidence="3" id="KW-0444">Lipid biosynthesis</keyword>
<keyword evidence="5" id="KW-0812">Transmembrane</keyword>
<accession>A0A7S1TPI4</accession>
<proteinExistence type="inferred from homology"/>
<evidence type="ECO:0000256" key="8">
    <source>
        <dbReference type="ARBA" id="ARBA00023098"/>
    </source>
</evidence>
<dbReference type="Pfam" id="PF03982">
    <property type="entry name" value="DAGAT"/>
    <property type="match status" value="1"/>
</dbReference>
<evidence type="ECO:0000256" key="4">
    <source>
        <dbReference type="ARBA" id="ARBA00022679"/>
    </source>
</evidence>
<evidence type="ECO:0000256" key="3">
    <source>
        <dbReference type="ARBA" id="ARBA00022516"/>
    </source>
</evidence>
<evidence type="ECO:0000256" key="5">
    <source>
        <dbReference type="ARBA" id="ARBA00022692"/>
    </source>
</evidence>
<dbReference type="PANTHER" id="PTHR12317">
    <property type="entry name" value="DIACYLGLYCEROL O-ACYLTRANSFERASE"/>
    <property type="match status" value="1"/>
</dbReference>
<evidence type="ECO:0000313" key="11">
    <source>
        <dbReference type="EMBL" id="CAD9242957.1"/>
    </source>
</evidence>
<keyword evidence="6" id="KW-0256">Endoplasmic reticulum</keyword>
<protein>
    <recommendedName>
        <fullName evidence="12">Acyltransferase</fullName>
    </recommendedName>
</protein>
<reference evidence="11" key="1">
    <citation type="submission" date="2021-01" db="EMBL/GenBank/DDBJ databases">
        <authorList>
            <person name="Corre E."/>
            <person name="Pelletier E."/>
            <person name="Niang G."/>
            <person name="Scheremetjew M."/>
            <person name="Finn R."/>
            <person name="Kale V."/>
            <person name="Holt S."/>
            <person name="Cochrane G."/>
            <person name="Meng A."/>
            <person name="Brown T."/>
            <person name="Cohen L."/>
        </authorList>
    </citation>
    <scope>NUCLEOTIDE SEQUENCE</scope>
    <source>
        <strain evidence="11">CCMP2877</strain>
    </source>
</reference>
<keyword evidence="9" id="KW-0472">Membrane</keyword>
<evidence type="ECO:0000256" key="10">
    <source>
        <dbReference type="ARBA" id="ARBA00023315"/>
    </source>
</evidence>
<dbReference type="GO" id="GO:0006629">
    <property type="term" value="P:lipid metabolic process"/>
    <property type="evidence" value="ECO:0007669"/>
    <property type="project" value="UniProtKB-KW"/>
</dbReference>
<organism evidence="11">
    <name type="scientific">Phaeomonas parva</name>
    <dbReference type="NCBI Taxonomy" id="124430"/>
    <lineage>
        <taxon>Eukaryota</taxon>
        <taxon>Sar</taxon>
        <taxon>Stramenopiles</taxon>
        <taxon>Ochrophyta</taxon>
        <taxon>Pinguiophyceae</taxon>
        <taxon>Pinguiochrysidales</taxon>
        <taxon>Pinguiochrysidaceae</taxon>
        <taxon>Phaeomonas</taxon>
    </lineage>
</organism>
<dbReference type="GO" id="GO:0005789">
    <property type="term" value="C:endoplasmic reticulum membrane"/>
    <property type="evidence" value="ECO:0007669"/>
    <property type="project" value="UniProtKB-SubCell"/>
</dbReference>
<keyword evidence="8" id="KW-0443">Lipid metabolism</keyword>
<dbReference type="AlphaFoldDB" id="A0A7S1TPI4"/>
<evidence type="ECO:0000256" key="9">
    <source>
        <dbReference type="ARBA" id="ARBA00023136"/>
    </source>
</evidence>
<keyword evidence="10" id="KW-0012">Acyltransferase</keyword>
<evidence type="ECO:0000256" key="7">
    <source>
        <dbReference type="ARBA" id="ARBA00022989"/>
    </source>
</evidence>
<evidence type="ECO:0000256" key="1">
    <source>
        <dbReference type="ARBA" id="ARBA00004477"/>
    </source>
</evidence>